<keyword evidence="1" id="KW-0805">Transcription regulation</keyword>
<dbReference type="Proteomes" id="UP000245720">
    <property type="component" value="Unassembled WGS sequence"/>
</dbReference>
<evidence type="ECO:0000313" key="4">
    <source>
        <dbReference type="EMBL" id="PWJ12621.1"/>
    </source>
</evidence>
<keyword evidence="3" id="KW-0804">Transcription</keyword>
<name>A0A315XYY8_RUMFL</name>
<dbReference type="EMBL" id="QGDI01000006">
    <property type="protein sequence ID" value="PWJ12621.1"/>
    <property type="molecule type" value="Genomic_DNA"/>
</dbReference>
<comment type="caution">
    <text evidence="4">The sequence shown here is derived from an EMBL/GenBank/DDBJ whole genome shotgun (WGS) entry which is preliminary data.</text>
</comment>
<evidence type="ECO:0000256" key="2">
    <source>
        <dbReference type="ARBA" id="ARBA00023125"/>
    </source>
</evidence>
<accession>A0A315XYY8</accession>
<dbReference type="InterPro" id="IPR018356">
    <property type="entry name" value="Tscrpt_reg_HTH_DeoR_CS"/>
</dbReference>
<dbReference type="PROSITE" id="PS00894">
    <property type="entry name" value="HTH_DEOR_1"/>
    <property type="match status" value="1"/>
</dbReference>
<sequence>MKDQPEGRAVMLGRYITETGETVRGTARKFGISKSTVHKDVSERLRREDPELFRRVKEVLEKNKQERHIRGGLATKRKYAEIACRRKSSFR</sequence>
<keyword evidence="2" id="KW-0238">DNA-binding</keyword>
<dbReference type="STRING" id="1265.SAMN02910280_2366"/>
<dbReference type="RefSeq" id="WP_109726478.1">
    <property type="nucleotide sequence ID" value="NZ_CACVSX010000130.1"/>
</dbReference>
<proteinExistence type="predicted"/>
<evidence type="ECO:0000313" key="5">
    <source>
        <dbReference type="Proteomes" id="UP000245720"/>
    </source>
</evidence>
<dbReference type="GO" id="GO:0003677">
    <property type="term" value="F:DNA binding"/>
    <property type="evidence" value="ECO:0007669"/>
    <property type="project" value="UniProtKB-KW"/>
</dbReference>
<dbReference type="AlphaFoldDB" id="A0A315XYY8"/>
<protein>
    <submittedName>
        <fullName evidence="4">Putative DeoR family transcriptional regulator (Stage III sporulation protein D)</fullName>
    </submittedName>
</protein>
<dbReference type="Pfam" id="PF12116">
    <property type="entry name" value="SpoIIID"/>
    <property type="match status" value="1"/>
</dbReference>
<evidence type="ECO:0000256" key="3">
    <source>
        <dbReference type="ARBA" id="ARBA00023163"/>
    </source>
</evidence>
<organism evidence="4 5">
    <name type="scientific">Ruminococcus flavefaciens</name>
    <dbReference type="NCBI Taxonomy" id="1265"/>
    <lineage>
        <taxon>Bacteria</taxon>
        <taxon>Bacillati</taxon>
        <taxon>Bacillota</taxon>
        <taxon>Clostridia</taxon>
        <taxon>Eubacteriales</taxon>
        <taxon>Oscillospiraceae</taxon>
        <taxon>Ruminococcus</taxon>
    </lineage>
</organism>
<dbReference type="GO" id="GO:0003700">
    <property type="term" value="F:DNA-binding transcription factor activity"/>
    <property type="evidence" value="ECO:0007669"/>
    <property type="project" value="InterPro"/>
</dbReference>
<dbReference type="OrthoDB" id="1682956at2"/>
<reference evidence="4 5" key="1">
    <citation type="submission" date="2018-05" db="EMBL/GenBank/DDBJ databases">
        <title>The Hungate 1000. A catalogue of reference genomes from the rumen microbiome.</title>
        <authorList>
            <person name="Kelly W."/>
        </authorList>
    </citation>
    <scope>NUCLEOTIDE SEQUENCE [LARGE SCALE GENOMIC DNA]</scope>
    <source>
        <strain evidence="4 5">SAb67</strain>
    </source>
</reference>
<dbReference type="InterPro" id="IPR014208">
    <property type="entry name" value="Spore_III_D"/>
</dbReference>
<evidence type="ECO:0000256" key="1">
    <source>
        <dbReference type="ARBA" id="ARBA00023015"/>
    </source>
</evidence>
<gene>
    <name evidence="4" type="ORF">IE37_01704</name>
</gene>